<sequence length="469" mass="52286">MVEVSKHLFDEKCKDVSCQLLLHPWHSSCFISTLPAYKHSFLGSAKFYLLIHLVQNVMRGRKVLKRKDLIQMGEYYIRSTILGGLISGSCCSFGCLFRWLLGNKMNYYTYLFLPNVINGVCILLEPPSRRGLIINLFSNLTIEFILRSWERSGHLSLTTTKKTLMFMTGSAALFYLMRLEGDKATRTPLLWLFTPEKVKRKTDNSKTICPHDGDCWKYMLKGSATYFVIGAAVSLAQVILPKITSPLKAIASIRVSHLKLALFFGSYIGIYRSVICYLCQKRRVDSALYALPAGYFAGLSFIFKPSLGFAIASLTGAFKLYSTILYEKKILPEHIPLPVILYCLCQGTLFHARFMHPDVCPSYVFKLMKSVSNGTSSDPSRVALLSLVVGPRRTPHADGPSLEPCGAAASHWRGPTGQWNPASSILVLPDAPPQYMLGLLADNTATMPDAWMTGPPESPPHTTAIVPHR</sequence>
<feature type="transmembrane region" description="Helical" evidence="6">
    <location>
        <begin position="224"/>
        <end position="240"/>
    </location>
</feature>
<evidence type="ECO:0000256" key="4">
    <source>
        <dbReference type="ARBA" id="ARBA00022989"/>
    </source>
</evidence>
<evidence type="ECO:0000259" key="7">
    <source>
        <dbReference type="Pfam" id="PF15982"/>
    </source>
</evidence>
<dbReference type="InterPro" id="IPR026749">
    <property type="entry name" value="Tmem135"/>
</dbReference>
<dbReference type="GO" id="GO:0012505">
    <property type="term" value="C:endomembrane system"/>
    <property type="evidence" value="ECO:0007669"/>
    <property type="project" value="UniProtKB-SubCell"/>
</dbReference>
<keyword evidence="4 6" id="KW-1133">Transmembrane helix</keyword>
<evidence type="ECO:0000256" key="2">
    <source>
        <dbReference type="ARBA" id="ARBA00008924"/>
    </source>
</evidence>
<comment type="similarity">
    <text evidence="2">Belongs to the TMEM135 family.</text>
</comment>
<comment type="subcellular location">
    <subcellularLocation>
        <location evidence="1">Endomembrane system</location>
        <topology evidence="1">Multi-pass membrane protein</topology>
    </subcellularLocation>
</comment>
<dbReference type="EMBL" id="KQ459011">
    <property type="protein sequence ID" value="KPJ04357.1"/>
    <property type="molecule type" value="Genomic_DNA"/>
</dbReference>
<dbReference type="InterPro" id="IPR031926">
    <property type="entry name" value="TMEM135_N"/>
</dbReference>
<keyword evidence="5 6" id="KW-0472">Membrane</keyword>
<proteinExistence type="inferred from homology"/>
<dbReference type="PANTHER" id="PTHR12459">
    <property type="entry name" value="TRANSMEMBRANE PROTEIN 135-RELATED"/>
    <property type="match status" value="1"/>
</dbReference>
<evidence type="ECO:0000256" key="6">
    <source>
        <dbReference type="SAM" id="Phobius"/>
    </source>
</evidence>
<feature type="transmembrane region" description="Helical" evidence="6">
    <location>
        <begin position="75"/>
        <end position="101"/>
    </location>
</feature>
<feature type="domain" description="Transmembrane protein 135 N-terminal" evidence="7">
    <location>
        <begin position="18"/>
        <end position="147"/>
    </location>
</feature>
<accession>A0A194QFU1</accession>
<evidence type="ECO:0000256" key="3">
    <source>
        <dbReference type="ARBA" id="ARBA00022692"/>
    </source>
</evidence>
<reference evidence="8 9" key="1">
    <citation type="journal article" date="2015" name="Nat. Commun.">
        <title>Outbred genome sequencing and CRISPR/Cas9 gene editing in butterflies.</title>
        <authorList>
            <person name="Li X."/>
            <person name="Fan D."/>
            <person name="Zhang W."/>
            <person name="Liu G."/>
            <person name="Zhang L."/>
            <person name="Zhao L."/>
            <person name="Fang X."/>
            <person name="Chen L."/>
            <person name="Dong Y."/>
            <person name="Chen Y."/>
            <person name="Ding Y."/>
            <person name="Zhao R."/>
            <person name="Feng M."/>
            <person name="Zhu Y."/>
            <person name="Feng Y."/>
            <person name="Jiang X."/>
            <person name="Zhu D."/>
            <person name="Xiang H."/>
            <person name="Feng X."/>
            <person name="Li S."/>
            <person name="Wang J."/>
            <person name="Zhang G."/>
            <person name="Kronforst M.R."/>
            <person name="Wang W."/>
        </authorList>
    </citation>
    <scope>NUCLEOTIDE SEQUENCE [LARGE SCALE GENOMIC DNA]</scope>
    <source>
        <strain evidence="8">Ya'a_city_454_Px</strain>
        <tissue evidence="8">Whole body</tissue>
    </source>
</reference>
<evidence type="ECO:0000313" key="9">
    <source>
        <dbReference type="Proteomes" id="UP000053268"/>
    </source>
</evidence>
<evidence type="ECO:0000313" key="8">
    <source>
        <dbReference type="EMBL" id="KPJ04357.1"/>
    </source>
</evidence>
<gene>
    <name evidence="8" type="ORF">RR46_01726</name>
</gene>
<evidence type="ECO:0000256" key="5">
    <source>
        <dbReference type="ARBA" id="ARBA00023136"/>
    </source>
</evidence>
<feature type="transmembrane region" description="Helical" evidence="6">
    <location>
        <begin position="260"/>
        <end position="279"/>
    </location>
</feature>
<evidence type="ECO:0000256" key="1">
    <source>
        <dbReference type="ARBA" id="ARBA00004127"/>
    </source>
</evidence>
<protein>
    <submittedName>
        <fullName evidence="8">Transmembrane protein 135</fullName>
    </submittedName>
</protein>
<dbReference type="Pfam" id="PF15982">
    <property type="entry name" value="TMEM135_C_rich"/>
    <property type="match status" value="1"/>
</dbReference>
<name>A0A194QFU1_PAPXU</name>
<dbReference type="AlphaFoldDB" id="A0A194QFU1"/>
<dbReference type="PANTHER" id="PTHR12459:SF15">
    <property type="entry name" value="TRANSMEMBRANE PROTEIN 135"/>
    <property type="match status" value="1"/>
</dbReference>
<keyword evidence="3 6" id="KW-0812">Transmembrane</keyword>
<organism evidence="8 9">
    <name type="scientific">Papilio xuthus</name>
    <name type="common">Asian swallowtail butterfly</name>
    <dbReference type="NCBI Taxonomy" id="66420"/>
    <lineage>
        <taxon>Eukaryota</taxon>
        <taxon>Metazoa</taxon>
        <taxon>Ecdysozoa</taxon>
        <taxon>Arthropoda</taxon>
        <taxon>Hexapoda</taxon>
        <taxon>Insecta</taxon>
        <taxon>Pterygota</taxon>
        <taxon>Neoptera</taxon>
        <taxon>Endopterygota</taxon>
        <taxon>Lepidoptera</taxon>
        <taxon>Glossata</taxon>
        <taxon>Ditrysia</taxon>
        <taxon>Papilionoidea</taxon>
        <taxon>Papilionidae</taxon>
        <taxon>Papilioninae</taxon>
        <taxon>Papilio</taxon>
    </lineage>
</organism>
<feature type="transmembrane region" description="Helical" evidence="6">
    <location>
        <begin position="286"/>
        <end position="303"/>
    </location>
</feature>
<dbReference type="Proteomes" id="UP000053268">
    <property type="component" value="Unassembled WGS sequence"/>
</dbReference>
<keyword evidence="9" id="KW-1185">Reference proteome</keyword>